<comment type="caution">
    <text evidence="2">The sequence shown here is derived from an EMBL/GenBank/DDBJ whole genome shotgun (WGS) entry which is preliminary data.</text>
</comment>
<feature type="transmembrane region" description="Helical" evidence="1">
    <location>
        <begin position="60"/>
        <end position="79"/>
    </location>
</feature>
<gene>
    <name evidence="2" type="ORF">HCJ92_08035</name>
</gene>
<proteinExistence type="predicted"/>
<name>A0ABX1AJS6_9ACTN</name>
<protein>
    <recommendedName>
        <fullName evidence="4">Integral membrane protein</fullName>
    </recommendedName>
</protein>
<evidence type="ECO:0000256" key="1">
    <source>
        <dbReference type="SAM" id="Phobius"/>
    </source>
</evidence>
<keyword evidence="1" id="KW-1133">Transmembrane helix</keyword>
<dbReference type="RefSeq" id="WP_167932767.1">
    <property type="nucleotide sequence ID" value="NZ_JAAVJB010000042.1"/>
</dbReference>
<feature type="transmembrane region" description="Helical" evidence="1">
    <location>
        <begin position="183"/>
        <end position="204"/>
    </location>
</feature>
<feature type="transmembrane region" description="Helical" evidence="1">
    <location>
        <begin position="260"/>
        <end position="283"/>
    </location>
</feature>
<feature type="transmembrane region" description="Helical" evidence="1">
    <location>
        <begin position="210"/>
        <end position="228"/>
    </location>
</feature>
<accession>A0ABX1AJS6</accession>
<organism evidence="2 3">
    <name type="scientific">Streptomyces spiramenti</name>
    <dbReference type="NCBI Taxonomy" id="2720606"/>
    <lineage>
        <taxon>Bacteria</taxon>
        <taxon>Bacillati</taxon>
        <taxon>Actinomycetota</taxon>
        <taxon>Actinomycetes</taxon>
        <taxon>Kitasatosporales</taxon>
        <taxon>Streptomycetaceae</taxon>
        <taxon>Streptomyces</taxon>
    </lineage>
</organism>
<evidence type="ECO:0008006" key="4">
    <source>
        <dbReference type="Google" id="ProtNLM"/>
    </source>
</evidence>
<feature type="transmembrane region" description="Helical" evidence="1">
    <location>
        <begin position="99"/>
        <end position="119"/>
    </location>
</feature>
<feature type="transmembrane region" description="Helical" evidence="1">
    <location>
        <begin position="126"/>
        <end position="145"/>
    </location>
</feature>
<sequence length="294" mass="29594">MIRVVLRLYPRRYREDRGEEILHVHREMTEGASLPARAGELADITAHALRVRARVDSSAVAGRYVAIAAPFVVAAALITSGAQLGRWYRSVVDSPGAPYVGGLHGLALVAAVLVCTGGVAALTGRWAAGVGLLCAGLTGAAVAAVGGGAAYGHPLLTPAVAVLTAAVVSACPPDLRPSRGACALAGGVAAVGWLPLMLLYAGALPVSTEYGLWPVLVVVPAVLAYGLLAGGRWPAGASAVAVVAASPPLLGHAWDQAGGEYLAVALAVVGAAACVGLAVPVAARRRPRRRRVGG</sequence>
<keyword evidence="1" id="KW-0812">Transmembrane</keyword>
<reference evidence="2 3" key="1">
    <citation type="submission" date="2020-03" db="EMBL/GenBank/DDBJ databases">
        <title>Draft genome of Streptomyces sp. ventii, isolated from the Axial Seamount in the Pacific Ocean, and resequencing of the two type strains Streptomyces lonarensis strain NCL 716 and Streptomyces bohaiensis strain 11A07.</title>
        <authorList>
            <person name="Loughran R.M."/>
            <person name="Pfannmuller K.M."/>
            <person name="Wasson B.J."/>
            <person name="Deadmond M.C."/>
            <person name="Paddock B.E."/>
            <person name="Koyack M.J."/>
            <person name="Gallegos D.A."/>
            <person name="Mitchell E.A."/>
            <person name="Ushijima B."/>
            <person name="Saw J.H."/>
            <person name="Mcphail K.L."/>
            <person name="Videau P."/>
        </authorList>
    </citation>
    <scope>NUCLEOTIDE SEQUENCE [LARGE SCALE GENOMIC DNA]</scope>
    <source>
        <strain evidence="3">5675061</strain>
    </source>
</reference>
<evidence type="ECO:0000313" key="2">
    <source>
        <dbReference type="EMBL" id="NJP66241.1"/>
    </source>
</evidence>
<evidence type="ECO:0000313" key="3">
    <source>
        <dbReference type="Proteomes" id="UP000746503"/>
    </source>
</evidence>
<dbReference type="EMBL" id="JAAVJB010000042">
    <property type="protein sequence ID" value="NJP66241.1"/>
    <property type="molecule type" value="Genomic_DNA"/>
</dbReference>
<keyword evidence="1" id="KW-0472">Membrane</keyword>
<dbReference type="Proteomes" id="UP000746503">
    <property type="component" value="Unassembled WGS sequence"/>
</dbReference>
<keyword evidence="3" id="KW-1185">Reference proteome</keyword>